<dbReference type="InterPro" id="IPR016477">
    <property type="entry name" value="Fructo-/Ketosamine-3-kinase"/>
</dbReference>
<dbReference type="OrthoDB" id="5772781at2759"/>
<dbReference type="AlphaFoldDB" id="A0A6A6VY23"/>
<dbReference type="Gene3D" id="3.90.1200.10">
    <property type="match status" value="1"/>
</dbReference>
<protein>
    <recommendedName>
        <fullName evidence="1">protein-ribulosamine 3-kinase</fullName>
        <ecNumber evidence="1">2.7.1.172</ecNumber>
    </recommendedName>
</protein>
<dbReference type="GO" id="GO:0102193">
    <property type="term" value="F:protein-ribulosamine 3-kinase activity"/>
    <property type="evidence" value="ECO:0007669"/>
    <property type="project" value="UniProtKB-EC"/>
</dbReference>
<gene>
    <name evidence="3" type="ORF">EJ05DRAFT_130934</name>
</gene>
<dbReference type="PANTHER" id="PTHR12149:SF8">
    <property type="entry name" value="PROTEIN-RIBULOSAMINE 3-KINASE"/>
    <property type="match status" value="1"/>
</dbReference>
<evidence type="ECO:0000256" key="2">
    <source>
        <dbReference type="ARBA" id="ARBA00048655"/>
    </source>
</evidence>
<dbReference type="Pfam" id="PF03881">
    <property type="entry name" value="Fructosamin_kin"/>
    <property type="match status" value="1"/>
</dbReference>
<dbReference type="Proteomes" id="UP000799437">
    <property type="component" value="Unassembled WGS sequence"/>
</dbReference>
<reference evidence="3" key="1">
    <citation type="journal article" date="2020" name="Stud. Mycol.">
        <title>101 Dothideomycetes genomes: a test case for predicting lifestyles and emergence of pathogens.</title>
        <authorList>
            <person name="Haridas S."/>
            <person name="Albert R."/>
            <person name="Binder M."/>
            <person name="Bloem J."/>
            <person name="Labutti K."/>
            <person name="Salamov A."/>
            <person name="Andreopoulos B."/>
            <person name="Baker S."/>
            <person name="Barry K."/>
            <person name="Bills G."/>
            <person name="Bluhm B."/>
            <person name="Cannon C."/>
            <person name="Castanera R."/>
            <person name="Culley D."/>
            <person name="Daum C."/>
            <person name="Ezra D."/>
            <person name="Gonzalez J."/>
            <person name="Henrissat B."/>
            <person name="Kuo A."/>
            <person name="Liang C."/>
            <person name="Lipzen A."/>
            <person name="Lutzoni F."/>
            <person name="Magnuson J."/>
            <person name="Mondo S."/>
            <person name="Nolan M."/>
            <person name="Ohm R."/>
            <person name="Pangilinan J."/>
            <person name="Park H.-J."/>
            <person name="Ramirez L."/>
            <person name="Alfaro M."/>
            <person name="Sun H."/>
            <person name="Tritt A."/>
            <person name="Yoshinaga Y."/>
            <person name="Zwiers L.-H."/>
            <person name="Turgeon B."/>
            <person name="Goodwin S."/>
            <person name="Spatafora J."/>
            <person name="Crous P."/>
            <person name="Grigoriev I."/>
        </authorList>
    </citation>
    <scope>NUCLEOTIDE SEQUENCE</scope>
    <source>
        <strain evidence="3">CBS 121739</strain>
    </source>
</reference>
<dbReference type="EC" id="2.7.1.172" evidence="1"/>
<proteinExistence type="predicted"/>
<sequence length="361" mass="41611">MMRGLDAADVVVPVTFEDIFTPATKTAMSTTTTTHEDDGVEGAQQQLDPEIQKALPLECNITNTQHLRSSPTATCYRIDVSTPDAEHHSYFLKLARGNTGWEALRGEHESTRLIYSLQRDLTPTPMTWGTLMSDRNTHFYLCTYHDFQPGLAPDPETFSRQLAELHVKSASLGERRFGFHVPTYNGDIRQRNSWERRWETFFAKGLQSAFDLHNERAGYVEELEAVEHDLFKIVVPRLLRPLESDGRRIMPGLIHGDLWHENTAVERGSGRTMIFDAASFWGHNEYELGYWLPEHNKFGVDYFEAYHELVPRSEPVEDYDDRIRLYALRFNLHAAALFPGDLKYRDMVIEEAQLLVEKYTP</sequence>
<dbReference type="RefSeq" id="XP_033597167.1">
    <property type="nucleotide sequence ID" value="XM_033739149.1"/>
</dbReference>
<name>A0A6A6VY23_9PEZI</name>
<evidence type="ECO:0000313" key="3">
    <source>
        <dbReference type="EMBL" id="KAF2754716.1"/>
    </source>
</evidence>
<comment type="catalytic activity">
    <reaction evidence="2">
        <text>N(6)-D-ribulosyl-L-lysyl-[protein] + ATP = N(6)-(3-O-phospho-D-ribulosyl)-L-lysyl-[protein] + ADP + H(+)</text>
        <dbReference type="Rhea" id="RHEA:48432"/>
        <dbReference type="Rhea" id="RHEA-COMP:12103"/>
        <dbReference type="Rhea" id="RHEA-COMP:12104"/>
        <dbReference type="ChEBI" id="CHEBI:15378"/>
        <dbReference type="ChEBI" id="CHEBI:30616"/>
        <dbReference type="ChEBI" id="CHEBI:90418"/>
        <dbReference type="ChEBI" id="CHEBI:90420"/>
        <dbReference type="ChEBI" id="CHEBI:456216"/>
        <dbReference type="EC" id="2.7.1.172"/>
    </reaction>
    <physiologicalReaction direction="left-to-right" evidence="2">
        <dbReference type="Rhea" id="RHEA:48433"/>
    </physiologicalReaction>
</comment>
<dbReference type="PANTHER" id="PTHR12149">
    <property type="entry name" value="FRUCTOSAMINE 3 KINASE-RELATED PROTEIN"/>
    <property type="match status" value="1"/>
</dbReference>
<dbReference type="GeneID" id="54480203"/>
<keyword evidence="4" id="KW-1185">Reference proteome</keyword>
<organism evidence="3 4">
    <name type="scientific">Pseudovirgaria hyperparasitica</name>
    <dbReference type="NCBI Taxonomy" id="470096"/>
    <lineage>
        <taxon>Eukaryota</taxon>
        <taxon>Fungi</taxon>
        <taxon>Dikarya</taxon>
        <taxon>Ascomycota</taxon>
        <taxon>Pezizomycotina</taxon>
        <taxon>Dothideomycetes</taxon>
        <taxon>Dothideomycetes incertae sedis</taxon>
        <taxon>Acrospermales</taxon>
        <taxon>Acrospermaceae</taxon>
        <taxon>Pseudovirgaria</taxon>
    </lineage>
</organism>
<dbReference type="InterPro" id="IPR011009">
    <property type="entry name" value="Kinase-like_dom_sf"/>
</dbReference>
<evidence type="ECO:0000256" key="1">
    <source>
        <dbReference type="ARBA" id="ARBA00011961"/>
    </source>
</evidence>
<dbReference type="EMBL" id="ML996579">
    <property type="protein sequence ID" value="KAF2754716.1"/>
    <property type="molecule type" value="Genomic_DNA"/>
</dbReference>
<accession>A0A6A6VY23</accession>
<dbReference type="SUPFAM" id="SSF56112">
    <property type="entry name" value="Protein kinase-like (PK-like)"/>
    <property type="match status" value="1"/>
</dbReference>
<evidence type="ECO:0000313" key="4">
    <source>
        <dbReference type="Proteomes" id="UP000799437"/>
    </source>
</evidence>